<accession>A0A1Y2LG21</accession>
<sequence>MQGTTALPGRVMILDRAEVMQGGVIFLGFCLSIACHDPICKAVTACVVDQYHFMTVAIGAGFRW</sequence>
<reference evidence="1 2" key="1">
    <citation type="submission" date="2014-03" db="EMBL/GenBank/DDBJ databases">
        <title>The draft genome sequence of Thalassospira alkalitolerans JCM 18968.</title>
        <authorList>
            <person name="Lai Q."/>
            <person name="Shao Z."/>
        </authorList>
    </citation>
    <scope>NUCLEOTIDE SEQUENCE [LARGE SCALE GENOMIC DNA]</scope>
    <source>
        <strain evidence="1 2">JCM 18968</strain>
    </source>
</reference>
<dbReference type="AlphaFoldDB" id="A0A1Y2LG21"/>
<name>A0A1Y2LG21_9PROT</name>
<evidence type="ECO:0000313" key="2">
    <source>
        <dbReference type="Proteomes" id="UP000193396"/>
    </source>
</evidence>
<proteinExistence type="predicted"/>
<gene>
    <name evidence="1" type="ORF">TALK_06465</name>
</gene>
<evidence type="ECO:0000313" key="1">
    <source>
        <dbReference type="EMBL" id="OSQ49211.1"/>
    </source>
</evidence>
<dbReference type="EMBL" id="JFKB01000003">
    <property type="protein sequence ID" value="OSQ49211.1"/>
    <property type="molecule type" value="Genomic_DNA"/>
</dbReference>
<dbReference type="STRING" id="1293890.TALK_06465"/>
<protein>
    <submittedName>
        <fullName evidence="1">Uncharacterized protein</fullName>
    </submittedName>
</protein>
<dbReference type="Proteomes" id="UP000193396">
    <property type="component" value="Unassembled WGS sequence"/>
</dbReference>
<keyword evidence="2" id="KW-1185">Reference proteome</keyword>
<organism evidence="1 2">
    <name type="scientific">Thalassospira alkalitolerans</name>
    <dbReference type="NCBI Taxonomy" id="1293890"/>
    <lineage>
        <taxon>Bacteria</taxon>
        <taxon>Pseudomonadati</taxon>
        <taxon>Pseudomonadota</taxon>
        <taxon>Alphaproteobacteria</taxon>
        <taxon>Rhodospirillales</taxon>
        <taxon>Thalassospiraceae</taxon>
        <taxon>Thalassospira</taxon>
    </lineage>
</organism>
<comment type="caution">
    <text evidence="1">The sequence shown here is derived from an EMBL/GenBank/DDBJ whole genome shotgun (WGS) entry which is preliminary data.</text>
</comment>